<name>A0ABR3UNY5_9PLEO</name>
<gene>
    <name evidence="9" type="ORF">ACET3X_002209</name>
</gene>
<evidence type="ECO:0000313" key="9">
    <source>
        <dbReference type="EMBL" id="KAL1798172.1"/>
    </source>
</evidence>
<dbReference type="Proteomes" id="UP001578633">
    <property type="component" value="Chromosome 2"/>
</dbReference>
<dbReference type="PROSITE" id="PS51462">
    <property type="entry name" value="NUDIX"/>
    <property type="match status" value="1"/>
</dbReference>
<comment type="cofactor">
    <cofactor evidence="1">
        <name>Mn(2+)</name>
        <dbReference type="ChEBI" id="CHEBI:29035"/>
    </cofactor>
</comment>
<feature type="region of interest" description="Disordered" evidence="7">
    <location>
        <begin position="436"/>
        <end position="456"/>
    </location>
</feature>
<dbReference type="InterPro" id="IPR039121">
    <property type="entry name" value="NUDT19"/>
</dbReference>
<dbReference type="PANTHER" id="PTHR12318">
    <property type="entry name" value="TESTOSTERONE-REGULATED PROTEIN RP2"/>
    <property type="match status" value="1"/>
</dbReference>
<dbReference type="EMBL" id="JBHGVX010000002">
    <property type="protein sequence ID" value="KAL1798172.1"/>
    <property type="molecule type" value="Genomic_DNA"/>
</dbReference>
<accession>A0ABR3UNY5</accession>
<comment type="caution">
    <text evidence="9">The sequence shown here is derived from an EMBL/GenBank/DDBJ whole genome shotgun (WGS) entry which is preliminary data.</text>
</comment>
<evidence type="ECO:0000256" key="2">
    <source>
        <dbReference type="ARBA" id="ARBA00001946"/>
    </source>
</evidence>
<evidence type="ECO:0000256" key="4">
    <source>
        <dbReference type="ARBA" id="ARBA00022801"/>
    </source>
</evidence>
<evidence type="ECO:0000256" key="6">
    <source>
        <dbReference type="ARBA" id="ARBA00023211"/>
    </source>
</evidence>
<dbReference type="CDD" id="cd18870">
    <property type="entry name" value="NUDIX_AcylCoAdiphos_Nudt19"/>
    <property type="match status" value="1"/>
</dbReference>
<organism evidence="9 10">
    <name type="scientific">Alternaria dauci</name>
    <dbReference type="NCBI Taxonomy" id="48095"/>
    <lineage>
        <taxon>Eukaryota</taxon>
        <taxon>Fungi</taxon>
        <taxon>Dikarya</taxon>
        <taxon>Ascomycota</taxon>
        <taxon>Pezizomycotina</taxon>
        <taxon>Dothideomycetes</taxon>
        <taxon>Pleosporomycetidae</taxon>
        <taxon>Pleosporales</taxon>
        <taxon>Pleosporineae</taxon>
        <taxon>Pleosporaceae</taxon>
        <taxon>Alternaria</taxon>
        <taxon>Alternaria sect. Porri</taxon>
    </lineage>
</organism>
<keyword evidence="10" id="KW-1185">Reference proteome</keyword>
<reference evidence="9 10" key="1">
    <citation type="submission" date="2024-09" db="EMBL/GenBank/DDBJ databases">
        <title>T2T genomes of carrot and Alternaria dauci and their utility for understanding host-pathogen interaction during carrot leaf blight disease.</title>
        <authorList>
            <person name="Liu W."/>
            <person name="Xu S."/>
            <person name="Ou C."/>
            <person name="Liu X."/>
            <person name="Zhuang F."/>
            <person name="Deng X.W."/>
        </authorList>
    </citation>
    <scope>NUCLEOTIDE SEQUENCE [LARGE SCALE GENOMIC DNA]</scope>
    <source>
        <strain evidence="9 10">A2016</strain>
    </source>
</reference>
<dbReference type="SUPFAM" id="SSF55811">
    <property type="entry name" value="Nudix"/>
    <property type="match status" value="1"/>
</dbReference>
<dbReference type="GeneID" id="96082531"/>
<protein>
    <recommendedName>
        <fullName evidence="8">Nudix hydrolase domain-containing protein</fullName>
    </recommendedName>
</protein>
<dbReference type="InterPro" id="IPR015797">
    <property type="entry name" value="NUDIX_hydrolase-like_dom_sf"/>
</dbReference>
<keyword evidence="6" id="KW-0464">Manganese</keyword>
<comment type="cofactor">
    <cofactor evidence="2">
        <name>Mg(2+)</name>
        <dbReference type="ChEBI" id="CHEBI:18420"/>
    </cofactor>
</comment>
<evidence type="ECO:0000256" key="1">
    <source>
        <dbReference type="ARBA" id="ARBA00001936"/>
    </source>
</evidence>
<sequence length="456" mass="50251">MKPNMPMRLLAEGRLVTRSFTSTRTVFARPISTHSSFFQRPQARRSATSVPPAAYQKAIIRPAINLTGVKKRNMSTSAVHQPSKKAAKTAAVPQPSASVLLISPTNQILLLHRVKKASSFAAAHVFPGGALSKTHDGAIPGINDPGRHQDGPAYRMAAVRETFEECGILLATSKKTKKLFTEISDAEREQGRRDVHSGTVRFTDLLEKWGAVADTEALVPFTRWVTPGNVPKRFSTQMYLYFLPLGSVSPTKHAAPPSASTPLDSGRLEEGEDDEIVIPNPTHDGGIEHTAARFLPPNKWIDLARQNRIILFPPQFFLMTLLSPYLAATVTSPKSPIPSIAELQREREKCMEFLAKPRMYEGRPEVSFAEACISPVVLGKGQYGEAGQDGVGGVDEDTAVLALDHPSREVEEQEGGKGRRGLREWVVTARFKREGPRDVDVRRREDVLGRKTQEKL</sequence>
<evidence type="ECO:0000259" key="8">
    <source>
        <dbReference type="PROSITE" id="PS51462"/>
    </source>
</evidence>
<dbReference type="Pfam" id="PF00293">
    <property type="entry name" value="NUDIX"/>
    <property type="match status" value="1"/>
</dbReference>
<evidence type="ECO:0000256" key="3">
    <source>
        <dbReference type="ARBA" id="ARBA00022723"/>
    </source>
</evidence>
<evidence type="ECO:0000256" key="5">
    <source>
        <dbReference type="ARBA" id="ARBA00022842"/>
    </source>
</evidence>
<feature type="domain" description="Nudix hydrolase" evidence="8">
    <location>
        <begin position="92"/>
        <end position="318"/>
    </location>
</feature>
<dbReference type="PANTHER" id="PTHR12318:SF0">
    <property type="entry name" value="ACYL-COENZYME A DIPHOSPHATASE NUDT19"/>
    <property type="match status" value="1"/>
</dbReference>
<dbReference type="InterPro" id="IPR000086">
    <property type="entry name" value="NUDIX_hydrolase_dom"/>
</dbReference>
<evidence type="ECO:0000313" key="10">
    <source>
        <dbReference type="Proteomes" id="UP001578633"/>
    </source>
</evidence>
<evidence type="ECO:0000256" key="7">
    <source>
        <dbReference type="SAM" id="MobiDB-lite"/>
    </source>
</evidence>
<proteinExistence type="predicted"/>
<keyword evidence="5" id="KW-0460">Magnesium</keyword>
<dbReference type="RefSeq" id="XP_069308756.1">
    <property type="nucleotide sequence ID" value="XM_069449850.1"/>
</dbReference>
<keyword evidence="4" id="KW-0378">Hydrolase</keyword>
<dbReference type="Gene3D" id="3.90.79.10">
    <property type="entry name" value="Nucleoside Triphosphate Pyrophosphohydrolase"/>
    <property type="match status" value="1"/>
</dbReference>
<keyword evidence="3" id="KW-0479">Metal-binding</keyword>